<feature type="domain" description="GST C-terminal" evidence="5">
    <location>
        <begin position="146"/>
        <end position="300"/>
    </location>
</feature>
<sequence length="309" mass="35071">MTTRSFGNIFVSVGVGAVATMAGLFVARKMKKYLSHKPKMRLFHGNLSLSTRCAWLISELGAEADFDVTDEEPPSLSQSSSMELLMIKDTNTGESEDDMTLLPYNQDQSDSFEDDSYYPDSAYDSPTTPFPCQQTLPTVVVNDEFTMIEGAAICMYLADLYGQFLPEEEHKAEYYSWIVYSAATFDNIIKTLQRELVDNSERSRDEVALTSAVQGFHAFARALSESLEKREYLCGKRFTAADCVLGFTLWWAYTLDDGRLLGEHPVLLAYLDRLRDRPAFQRTFGSDPEDWDWGRYFTTYVRGIQQCAD</sequence>
<dbReference type="PROSITE" id="PS50405">
    <property type="entry name" value="GST_CTER"/>
    <property type="match status" value="1"/>
</dbReference>
<dbReference type="InterPro" id="IPR004045">
    <property type="entry name" value="Glutathione_S-Trfase_N"/>
</dbReference>
<feature type="transmembrane region" description="Helical" evidence="3">
    <location>
        <begin position="6"/>
        <end position="27"/>
    </location>
</feature>
<evidence type="ECO:0000256" key="1">
    <source>
        <dbReference type="ARBA" id="ARBA00007409"/>
    </source>
</evidence>
<evidence type="ECO:0000259" key="4">
    <source>
        <dbReference type="PROSITE" id="PS50404"/>
    </source>
</evidence>
<feature type="region of interest" description="Disordered" evidence="2">
    <location>
        <begin position="93"/>
        <end position="118"/>
    </location>
</feature>
<feature type="domain" description="GST N-terminal" evidence="4">
    <location>
        <begin position="38"/>
        <end position="165"/>
    </location>
</feature>
<evidence type="ECO:0000256" key="2">
    <source>
        <dbReference type="SAM" id="MobiDB-lite"/>
    </source>
</evidence>
<dbReference type="AlphaFoldDB" id="A0AAD9NGC2"/>
<keyword evidence="3" id="KW-0472">Membrane</keyword>
<comment type="similarity">
    <text evidence="1">Belongs to the GST superfamily.</text>
</comment>
<evidence type="ECO:0008006" key="8">
    <source>
        <dbReference type="Google" id="ProtNLM"/>
    </source>
</evidence>
<dbReference type="PROSITE" id="PS50404">
    <property type="entry name" value="GST_NTER"/>
    <property type="match status" value="1"/>
</dbReference>
<protein>
    <recommendedName>
        <fullName evidence="8">Glutathione S-transferase</fullName>
    </recommendedName>
</protein>
<dbReference type="SFLD" id="SFLDS00019">
    <property type="entry name" value="Glutathione_Transferase_(cytos"/>
    <property type="match status" value="1"/>
</dbReference>
<reference evidence="6" key="1">
    <citation type="journal article" date="2023" name="Mol. Biol. Evol.">
        <title>Third-Generation Sequencing Reveals the Adaptive Role of the Epigenome in Three Deep-Sea Polychaetes.</title>
        <authorList>
            <person name="Perez M."/>
            <person name="Aroh O."/>
            <person name="Sun Y."/>
            <person name="Lan Y."/>
            <person name="Juniper S.K."/>
            <person name="Young C.R."/>
            <person name="Angers B."/>
            <person name="Qian P.Y."/>
        </authorList>
    </citation>
    <scope>NUCLEOTIDE SEQUENCE</scope>
    <source>
        <strain evidence="6">P08H-3</strain>
    </source>
</reference>
<evidence type="ECO:0000313" key="7">
    <source>
        <dbReference type="Proteomes" id="UP001208570"/>
    </source>
</evidence>
<dbReference type="SUPFAM" id="SSF47616">
    <property type="entry name" value="GST C-terminal domain-like"/>
    <property type="match status" value="1"/>
</dbReference>
<keyword evidence="3" id="KW-0812">Transmembrane</keyword>
<dbReference type="Gene3D" id="3.40.30.10">
    <property type="entry name" value="Glutaredoxin"/>
    <property type="match status" value="1"/>
</dbReference>
<keyword evidence="7" id="KW-1185">Reference proteome</keyword>
<dbReference type="PANTHER" id="PTHR44051:SF21">
    <property type="entry name" value="GLUTATHIONE S-TRANSFERASE FAMILY PROTEIN"/>
    <property type="match status" value="1"/>
</dbReference>
<keyword evidence="3" id="KW-1133">Transmembrane helix</keyword>
<organism evidence="6 7">
    <name type="scientific">Paralvinella palmiformis</name>
    <dbReference type="NCBI Taxonomy" id="53620"/>
    <lineage>
        <taxon>Eukaryota</taxon>
        <taxon>Metazoa</taxon>
        <taxon>Spiralia</taxon>
        <taxon>Lophotrochozoa</taxon>
        <taxon>Annelida</taxon>
        <taxon>Polychaeta</taxon>
        <taxon>Sedentaria</taxon>
        <taxon>Canalipalpata</taxon>
        <taxon>Terebellida</taxon>
        <taxon>Terebelliformia</taxon>
        <taxon>Alvinellidae</taxon>
        <taxon>Paralvinella</taxon>
    </lineage>
</organism>
<dbReference type="EMBL" id="JAODUP010000026">
    <property type="protein sequence ID" value="KAK2167588.1"/>
    <property type="molecule type" value="Genomic_DNA"/>
</dbReference>
<dbReference type="CDD" id="cd03207">
    <property type="entry name" value="GST_C_8"/>
    <property type="match status" value="1"/>
</dbReference>
<dbReference type="PANTHER" id="PTHR44051">
    <property type="entry name" value="GLUTATHIONE S-TRANSFERASE-RELATED"/>
    <property type="match status" value="1"/>
</dbReference>
<dbReference type="InterPro" id="IPR036282">
    <property type="entry name" value="Glutathione-S-Trfase_C_sf"/>
</dbReference>
<gene>
    <name evidence="6" type="ORF">LSH36_26g10021</name>
</gene>
<dbReference type="Gene3D" id="1.20.1050.10">
    <property type="match status" value="1"/>
</dbReference>
<evidence type="ECO:0000259" key="5">
    <source>
        <dbReference type="PROSITE" id="PS50405"/>
    </source>
</evidence>
<evidence type="ECO:0000313" key="6">
    <source>
        <dbReference type="EMBL" id="KAK2167588.1"/>
    </source>
</evidence>
<dbReference type="InterPro" id="IPR036249">
    <property type="entry name" value="Thioredoxin-like_sf"/>
</dbReference>
<dbReference type="SUPFAM" id="SSF52833">
    <property type="entry name" value="Thioredoxin-like"/>
    <property type="match status" value="1"/>
</dbReference>
<evidence type="ECO:0000256" key="3">
    <source>
        <dbReference type="SAM" id="Phobius"/>
    </source>
</evidence>
<name>A0AAD9NGC2_9ANNE</name>
<dbReference type="Pfam" id="PF13410">
    <property type="entry name" value="GST_C_2"/>
    <property type="match status" value="1"/>
</dbReference>
<dbReference type="InterPro" id="IPR040079">
    <property type="entry name" value="Glutathione_S-Trfase"/>
</dbReference>
<proteinExistence type="inferred from homology"/>
<dbReference type="InterPro" id="IPR010987">
    <property type="entry name" value="Glutathione-S-Trfase_C-like"/>
</dbReference>
<dbReference type="Proteomes" id="UP001208570">
    <property type="component" value="Unassembled WGS sequence"/>
</dbReference>
<accession>A0AAD9NGC2</accession>
<comment type="caution">
    <text evidence="6">The sequence shown here is derived from an EMBL/GenBank/DDBJ whole genome shotgun (WGS) entry which is preliminary data.</text>
</comment>